<proteinExistence type="predicted"/>
<reference evidence="2 3" key="1">
    <citation type="journal article" date="2021" name="bioRxiv">
        <title>Chromosome-scale and haplotype-resolved genome assembly of a tetraploid potato cultivar.</title>
        <authorList>
            <person name="Sun H."/>
            <person name="Jiao W.-B."/>
            <person name="Krause K."/>
            <person name="Campoy J.A."/>
            <person name="Goel M."/>
            <person name="Folz-Donahue K."/>
            <person name="Kukat C."/>
            <person name="Huettel B."/>
            <person name="Schneeberger K."/>
        </authorList>
    </citation>
    <scope>NUCLEOTIDE SEQUENCE [LARGE SCALE GENOMIC DNA]</scope>
    <source>
        <strain evidence="2">SolTubOtavaFocal</strain>
        <tissue evidence="2">Leaves</tissue>
    </source>
</reference>
<feature type="region of interest" description="Disordered" evidence="1">
    <location>
        <begin position="116"/>
        <end position="140"/>
    </location>
</feature>
<sequence length="140" mass="16237">MSSIAPDPYDYDMGCVKGLGTKMIDFPIFEGRHDPEAYLDWEWQCEQVFQGHDLRGPKRPLYALGHLKGFALGWWTQEERLRTLQGNTHPLTWVTNEQNGYKCVVDHWGTHLFPPPKVKSERQKIERSKGKQGGNLRVEK</sequence>
<dbReference type="Proteomes" id="UP000826656">
    <property type="component" value="Unassembled WGS sequence"/>
</dbReference>
<evidence type="ECO:0000256" key="1">
    <source>
        <dbReference type="SAM" id="MobiDB-lite"/>
    </source>
</evidence>
<evidence type="ECO:0000313" key="2">
    <source>
        <dbReference type="EMBL" id="KAH0740485.1"/>
    </source>
</evidence>
<dbReference type="EMBL" id="JAIVGD010000026">
    <property type="protein sequence ID" value="KAH0740485.1"/>
    <property type="molecule type" value="Genomic_DNA"/>
</dbReference>
<dbReference type="InterPro" id="IPR003006">
    <property type="entry name" value="Ig/MHC_CS"/>
</dbReference>
<accession>A0ABQ7U0V1</accession>
<comment type="caution">
    <text evidence="2">The sequence shown here is derived from an EMBL/GenBank/DDBJ whole genome shotgun (WGS) entry which is preliminary data.</text>
</comment>
<feature type="compositionally biased region" description="Basic and acidic residues" evidence="1">
    <location>
        <begin position="118"/>
        <end position="129"/>
    </location>
</feature>
<keyword evidence="3" id="KW-1185">Reference proteome</keyword>
<protein>
    <submittedName>
        <fullName evidence="2">Uncharacterized protein</fullName>
    </submittedName>
</protein>
<evidence type="ECO:0000313" key="3">
    <source>
        <dbReference type="Proteomes" id="UP000826656"/>
    </source>
</evidence>
<organism evidence="2 3">
    <name type="scientific">Solanum tuberosum</name>
    <name type="common">Potato</name>
    <dbReference type="NCBI Taxonomy" id="4113"/>
    <lineage>
        <taxon>Eukaryota</taxon>
        <taxon>Viridiplantae</taxon>
        <taxon>Streptophyta</taxon>
        <taxon>Embryophyta</taxon>
        <taxon>Tracheophyta</taxon>
        <taxon>Spermatophyta</taxon>
        <taxon>Magnoliopsida</taxon>
        <taxon>eudicotyledons</taxon>
        <taxon>Gunneridae</taxon>
        <taxon>Pentapetalae</taxon>
        <taxon>asterids</taxon>
        <taxon>lamiids</taxon>
        <taxon>Solanales</taxon>
        <taxon>Solanaceae</taxon>
        <taxon>Solanoideae</taxon>
        <taxon>Solaneae</taxon>
        <taxon>Solanum</taxon>
    </lineage>
</organism>
<gene>
    <name evidence="2" type="ORF">KY290_033528</name>
</gene>
<name>A0ABQ7U0V1_SOLTU</name>
<dbReference type="PROSITE" id="PS00290">
    <property type="entry name" value="IG_MHC"/>
    <property type="match status" value="1"/>
</dbReference>